<dbReference type="AlphaFoldDB" id="A0A0A3Y0Y5"/>
<dbReference type="Pfam" id="PF04321">
    <property type="entry name" value="RmlD_sub_bind"/>
    <property type="match status" value="1"/>
</dbReference>
<dbReference type="Proteomes" id="UP000030377">
    <property type="component" value="Unassembled WGS sequence"/>
</dbReference>
<dbReference type="InterPro" id="IPR029903">
    <property type="entry name" value="RmlD-like-bd"/>
</dbReference>
<proteinExistence type="inferred from homology"/>
<organism evidence="8 9">
    <name type="scientific">Bradyrhizobium japonicum</name>
    <dbReference type="NCBI Taxonomy" id="375"/>
    <lineage>
        <taxon>Bacteria</taxon>
        <taxon>Pseudomonadati</taxon>
        <taxon>Pseudomonadota</taxon>
        <taxon>Alphaproteobacteria</taxon>
        <taxon>Hyphomicrobiales</taxon>
        <taxon>Nitrobacteraceae</taxon>
        <taxon>Bradyrhizobium</taxon>
    </lineage>
</organism>
<evidence type="ECO:0000256" key="1">
    <source>
        <dbReference type="ARBA" id="ARBA00004781"/>
    </source>
</evidence>
<comment type="catalytic activity">
    <reaction evidence="5 6">
        <text>dTDP-beta-L-rhamnose + NADP(+) = dTDP-4-dehydro-beta-L-rhamnose + NADPH + H(+)</text>
        <dbReference type="Rhea" id="RHEA:21796"/>
        <dbReference type="ChEBI" id="CHEBI:15378"/>
        <dbReference type="ChEBI" id="CHEBI:57510"/>
        <dbReference type="ChEBI" id="CHEBI:57783"/>
        <dbReference type="ChEBI" id="CHEBI:58349"/>
        <dbReference type="ChEBI" id="CHEBI:62830"/>
        <dbReference type="EC" id="1.1.1.133"/>
    </reaction>
</comment>
<dbReference type="Gene3D" id="3.40.50.720">
    <property type="entry name" value="NAD(P)-binding Rossmann-like Domain"/>
    <property type="match status" value="1"/>
</dbReference>
<dbReference type="PANTHER" id="PTHR10491:SF4">
    <property type="entry name" value="METHIONINE ADENOSYLTRANSFERASE 2 SUBUNIT BETA"/>
    <property type="match status" value="1"/>
</dbReference>
<comment type="caution">
    <text evidence="8">The sequence shown here is derived from an EMBL/GenBank/DDBJ whole genome shotgun (WGS) entry which is preliminary data.</text>
</comment>
<gene>
    <name evidence="8" type="ORF">MA20_15245</name>
</gene>
<dbReference type="EC" id="1.1.1.133" evidence="3 6"/>
<dbReference type="Gene3D" id="3.90.25.10">
    <property type="entry name" value="UDP-galactose 4-epimerase, domain 1"/>
    <property type="match status" value="1"/>
</dbReference>
<dbReference type="NCBIfam" id="TIGR01214">
    <property type="entry name" value="rmlD"/>
    <property type="match status" value="1"/>
</dbReference>
<comment type="cofactor">
    <cofactor evidence="6">
        <name>Mg(2+)</name>
        <dbReference type="ChEBI" id="CHEBI:18420"/>
    </cofactor>
    <text evidence="6">Binds 1 Mg(2+) ion per monomer.</text>
</comment>
<evidence type="ECO:0000313" key="8">
    <source>
        <dbReference type="EMBL" id="KGT79234.1"/>
    </source>
</evidence>
<name>A0A0A3Y0Y5_BRAJP</name>
<feature type="domain" description="RmlD-like substrate binding" evidence="7">
    <location>
        <begin position="1"/>
        <end position="293"/>
    </location>
</feature>
<evidence type="ECO:0000256" key="6">
    <source>
        <dbReference type="RuleBase" id="RU364082"/>
    </source>
</evidence>
<dbReference type="EMBL" id="JRPN01000014">
    <property type="protein sequence ID" value="KGT79234.1"/>
    <property type="molecule type" value="Genomic_DNA"/>
</dbReference>
<sequence>MRILLTGSTGQVGSALLPRLGELGTVAAPLTAEFDLSRPDTLGPKLDELQPDLIVNPAAYTAVDRAENERELSFRVNAGGPEAIANWASARGVPMVHFSSDYVFAGSGDRAHTEADATGPLSAYGASKLAGDVAVRSSGARHLIVRTSWVYSACGSNFLRTIARLAGERRELRIVADQVGAPTSARSIADVVMTILRERVTNPARLFSTDGGVVNVVCSGEASWHEFAVVIVEGLRSRGVSLCVDTILPIKTSDFPTSAVRPANSRLDLGRLRDDFGIATPHWRDALSVELDELGTATAK</sequence>
<dbReference type="PANTHER" id="PTHR10491">
    <property type="entry name" value="DTDP-4-DEHYDRORHAMNOSE REDUCTASE"/>
    <property type="match status" value="1"/>
</dbReference>
<dbReference type="UniPathway" id="UPA00124"/>
<accession>A0A0A3Y0Y5</accession>
<dbReference type="GO" id="GO:0019305">
    <property type="term" value="P:dTDP-rhamnose biosynthetic process"/>
    <property type="evidence" value="ECO:0007669"/>
    <property type="project" value="UniProtKB-UniPathway"/>
</dbReference>
<dbReference type="InterPro" id="IPR005913">
    <property type="entry name" value="dTDP_dehydrorham_reduct"/>
</dbReference>
<dbReference type="RefSeq" id="WP_028155551.1">
    <property type="nucleotide sequence ID" value="NZ_JANUDC010000001.1"/>
</dbReference>
<dbReference type="InterPro" id="IPR036291">
    <property type="entry name" value="NAD(P)-bd_dom_sf"/>
</dbReference>
<reference evidence="8 9" key="1">
    <citation type="submission" date="2014-09" db="EMBL/GenBank/DDBJ databases">
        <title>Draft genome of Bradyrhizobium japonicum Is-34.</title>
        <authorList>
            <person name="Tsurumaru H."/>
            <person name="Yamakawa T."/>
            <person name="Hashimoto S."/>
            <person name="Okizaki K."/>
            <person name="Kanesaki Y."/>
            <person name="Yoshikawa H."/>
            <person name="Yajima S."/>
        </authorList>
    </citation>
    <scope>NUCLEOTIDE SEQUENCE [LARGE SCALE GENOMIC DNA]</scope>
    <source>
        <strain evidence="8 9">Is-34</strain>
    </source>
</reference>
<dbReference type="GO" id="GO:0008831">
    <property type="term" value="F:dTDP-4-dehydrorhamnose reductase activity"/>
    <property type="evidence" value="ECO:0007669"/>
    <property type="project" value="UniProtKB-EC"/>
</dbReference>
<protein>
    <recommendedName>
        <fullName evidence="4 6">dTDP-4-dehydrorhamnose reductase</fullName>
        <ecNumber evidence="3 6">1.1.1.133</ecNumber>
    </recommendedName>
</protein>
<evidence type="ECO:0000259" key="7">
    <source>
        <dbReference type="Pfam" id="PF04321"/>
    </source>
</evidence>
<evidence type="ECO:0000256" key="5">
    <source>
        <dbReference type="ARBA" id="ARBA00048200"/>
    </source>
</evidence>
<dbReference type="GO" id="GO:0005829">
    <property type="term" value="C:cytosol"/>
    <property type="evidence" value="ECO:0007669"/>
    <property type="project" value="TreeGrafter"/>
</dbReference>
<comment type="function">
    <text evidence="6">Catalyzes the reduction of dTDP-6-deoxy-L-lyxo-4-hexulose to yield dTDP-L-rhamnose.</text>
</comment>
<evidence type="ECO:0000256" key="4">
    <source>
        <dbReference type="ARBA" id="ARBA00017099"/>
    </source>
</evidence>
<comment type="similarity">
    <text evidence="2 6">Belongs to the dTDP-4-dehydrorhamnose reductase family.</text>
</comment>
<comment type="pathway">
    <text evidence="1 6">Carbohydrate biosynthesis; dTDP-L-rhamnose biosynthesis.</text>
</comment>
<evidence type="ECO:0000256" key="2">
    <source>
        <dbReference type="ARBA" id="ARBA00010944"/>
    </source>
</evidence>
<keyword evidence="6" id="KW-0521">NADP</keyword>
<dbReference type="CDD" id="cd05254">
    <property type="entry name" value="dTDP_HR_like_SDR_e"/>
    <property type="match status" value="1"/>
</dbReference>
<evidence type="ECO:0000313" key="9">
    <source>
        <dbReference type="Proteomes" id="UP000030377"/>
    </source>
</evidence>
<evidence type="ECO:0000256" key="3">
    <source>
        <dbReference type="ARBA" id="ARBA00012929"/>
    </source>
</evidence>
<dbReference type="SUPFAM" id="SSF51735">
    <property type="entry name" value="NAD(P)-binding Rossmann-fold domains"/>
    <property type="match status" value="1"/>
</dbReference>
<keyword evidence="6" id="KW-0560">Oxidoreductase</keyword>